<sequence>MRLAAVGDNITDCYLEAGRMYPGGNCVNVAVHAARAGARASYVGAAGRDERGDQLAAALRAEGVDVSRLRRLTGPTGYATVVNVGGERTFGPFDRGVARFRMNEADLDFVAAHELAHSTYSAHLGEQLAAIAERVPLSFDFDSHTGDDYAAEVIPHVTYAFFSASHLSAAETADLLRWACDKGARVALATRGAAGSSLFDGRELLAQPAVEVDVVDTLGAGDTFIAHALAGLTAGLGGRETLRRASAHAAEVCAAMGAFGHPMPLTPELTVLSRHLSSAPAKEST</sequence>
<dbReference type="PANTHER" id="PTHR10584:SF157">
    <property type="entry name" value="SULFOFRUCTOSE KINASE"/>
    <property type="match status" value="1"/>
</dbReference>
<dbReference type="GO" id="GO:0016301">
    <property type="term" value="F:kinase activity"/>
    <property type="evidence" value="ECO:0007669"/>
    <property type="project" value="UniProtKB-KW"/>
</dbReference>
<evidence type="ECO:0000259" key="3">
    <source>
        <dbReference type="Pfam" id="PF00294"/>
    </source>
</evidence>
<dbReference type="SUPFAM" id="SSF53613">
    <property type="entry name" value="Ribokinase-like"/>
    <property type="match status" value="1"/>
</dbReference>
<evidence type="ECO:0000256" key="2">
    <source>
        <dbReference type="ARBA" id="ARBA00022777"/>
    </source>
</evidence>
<dbReference type="Gene3D" id="3.40.1190.20">
    <property type="match status" value="1"/>
</dbReference>
<evidence type="ECO:0000256" key="1">
    <source>
        <dbReference type="ARBA" id="ARBA00022679"/>
    </source>
</evidence>
<reference evidence="5" key="1">
    <citation type="journal article" date="2019" name="Int. J. Syst. Evol. Microbiol.">
        <title>The Global Catalogue of Microorganisms (GCM) 10K type strain sequencing project: providing services to taxonomists for standard genome sequencing and annotation.</title>
        <authorList>
            <consortium name="The Broad Institute Genomics Platform"/>
            <consortium name="The Broad Institute Genome Sequencing Center for Infectious Disease"/>
            <person name="Wu L."/>
            <person name="Ma J."/>
        </authorList>
    </citation>
    <scope>NUCLEOTIDE SEQUENCE [LARGE SCALE GENOMIC DNA]</scope>
    <source>
        <strain evidence="5">JCM 17326</strain>
    </source>
</reference>
<organism evidence="4 5">
    <name type="scientific">Nonomuraea rosea</name>
    <dbReference type="NCBI Taxonomy" id="638574"/>
    <lineage>
        <taxon>Bacteria</taxon>
        <taxon>Bacillati</taxon>
        <taxon>Actinomycetota</taxon>
        <taxon>Actinomycetes</taxon>
        <taxon>Streptosporangiales</taxon>
        <taxon>Streptosporangiaceae</taxon>
        <taxon>Nonomuraea</taxon>
    </lineage>
</organism>
<feature type="domain" description="Carbohydrate kinase PfkB" evidence="3">
    <location>
        <begin position="17"/>
        <end position="258"/>
    </location>
</feature>
<dbReference type="PANTHER" id="PTHR10584">
    <property type="entry name" value="SUGAR KINASE"/>
    <property type="match status" value="1"/>
</dbReference>
<evidence type="ECO:0000313" key="4">
    <source>
        <dbReference type="EMBL" id="GAA3620352.1"/>
    </source>
</evidence>
<keyword evidence="1" id="KW-0808">Transferase</keyword>
<protein>
    <submittedName>
        <fullName evidence="4">Fructosamine kinase FrlD</fullName>
    </submittedName>
</protein>
<dbReference type="RefSeq" id="WP_345578883.1">
    <property type="nucleotide sequence ID" value="NZ_BAABDQ010000062.1"/>
</dbReference>
<dbReference type="EMBL" id="BAABDQ010000062">
    <property type="protein sequence ID" value="GAA3620352.1"/>
    <property type="molecule type" value="Genomic_DNA"/>
</dbReference>
<accession>A0ABP6ZV71</accession>
<dbReference type="InterPro" id="IPR029056">
    <property type="entry name" value="Ribokinase-like"/>
</dbReference>
<dbReference type="InterPro" id="IPR011611">
    <property type="entry name" value="PfkB_dom"/>
</dbReference>
<name>A0ABP6ZV71_9ACTN</name>
<keyword evidence="2 4" id="KW-0418">Kinase</keyword>
<proteinExistence type="predicted"/>
<dbReference type="Pfam" id="PF00294">
    <property type="entry name" value="PfkB"/>
    <property type="match status" value="1"/>
</dbReference>
<dbReference type="Proteomes" id="UP001500630">
    <property type="component" value="Unassembled WGS sequence"/>
</dbReference>
<comment type="caution">
    <text evidence="4">The sequence shown here is derived from an EMBL/GenBank/DDBJ whole genome shotgun (WGS) entry which is preliminary data.</text>
</comment>
<gene>
    <name evidence="4" type="primary">frlD_2</name>
    <name evidence="4" type="ORF">GCM10022419_127460</name>
</gene>
<evidence type="ECO:0000313" key="5">
    <source>
        <dbReference type="Proteomes" id="UP001500630"/>
    </source>
</evidence>
<keyword evidence="5" id="KW-1185">Reference proteome</keyword>